<keyword evidence="5" id="KW-1185">Reference proteome</keyword>
<evidence type="ECO:0000259" key="3">
    <source>
        <dbReference type="PROSITE" id="PS50103"/>
    </source>
</evidence>
<dbReference type="EMBL" id="KN837330">
    <property type="protein sequence ID" value="KIJ27606.1"/>
    <property type="molecule type" value="Genomic_DNA"/>
</dbReference>
<sequence length="269" mass="31348">MNYQLFAVACNPPQPSSAATQEPPRNAHNTTSTKKRRFVEDPECPIKPKPKRIKDEETNSEREHMLKTLQLKFEYLGNLPAVMRWVVTNIDAPPFPLHLWPKVLHDEFIDLNEVYSIEFDAEVGMDSPANSLPIRKIPNMACWLVTFQKYERAVVFAYPHRKDELRIYRESILAYFEELPESERSNADIIILLDRIIRMHVARRNSLTLTSFQDYASVVSSHFIQYPYTGILPRPSQEMPPCHQWNSTGRCKSVSCKYRHVCFLCHLDP</sequence>
<protein>
    <recommendedName>
        <fullName evidence="3">C3H1-type domain-containing protein</fullName>
    </recommendedName>
</protein>
<feature type="domain" description="C3H1-type" evidence="3">
    <location>
        <begin position="236"/>
        <end position="263"/>
    </location>
</feature>
<gene>
    <name evidence="4" type="ORF">M422DRAFT_71590</name>
</gene>
<name>A0A0C9UQB0_SPHS4</name>
<dbReference type="AlphaFoldDB" id="A0A0C9UQB0"/>
<evidence type="ECO:0000313" key="4">
    <source>
        <dbReference type="EMBL" id="KIJ27606.1"/>
    </source>
</evidence>
<feature type="zinc finger region" description="C3H1-type" evidence="1">
    <location>
        <begin position="236"/>
        <end position="263"/>
    </location>
</feature>
<reference evidence="4 5" key="1">
    <citation type="submission" date="2014-06" db="EMBL/GenBank/DDBJ databases">
        <title>Evolutionary Origins and Diversification of the Mycorrhizal Mutualists.</title>
        <authorList>
            <consortium name="DOE Joint Genome Institute"/>
            <consortium name="Mycorrhizal Genomics Consortium"/>
            <person name="Kohler A."/>
            <person name="Kuo A."/>
            <person name="Nagy L.G."/>
            <person name="Floudas D."/>
            <person name="Copeland A."/>
            <person name="Barry K.W."/>
            <person name="Cichocki N."/>
            <person name="Veneault-Fourrey C."/>
            <person name="LaButti K."/>
            <person name="Lindquist E.A."/>
            <person name="Lipzen A."/>
            <person name="Lundell T."/>
            <person name="Morin E."/>
            <person name="Murat C."/>
            <person name="Riley R."/>
            <person name="Ohm R."/>
            <person name="Sun H."/>
            <person name="Tunlid A."/>
            <person name="Henrissat B."/>
            <person name="Grigoriev I.V."/>
            <person name="Hibbett D.S."/>
            <person name="Martin F."/>
        </authorList>
    </citation>
    <scope>NUCLEOTIDE SEQUENCE [LARGE SCALE GENOMIC DNA]</scope>
    <source>
        <strain evidence="4 5">SS14</strain>
    </source>
</reference>
<accession>A0A0C9UQB0</accession>
<keyword evidence="1" id="KW-0479">Metal-binding</keyword>
<keyword evidence="1" id="KW-0862">Zinc</keyword>
<dbReference type="OrthoDB" id="3264605at2759"/>
<dbReference type="InterPro" id="IPR000571">
    <property type="entry name" value="Znf_CCCH"/>
</dbReference>
<dbReference type="HOGENOM" id="CLU_1035020_0_0_1"/>
<evidence type="ECO:0000256" key="2">
    <source>
        <dbReference type="SAM" id="MobiDB-lite"/>
    </source>
</evidence>
<dbReference type="Proteomes" id="UP000054279">
    <property type="component" value="Unassembled WGS sequence"/>
</dbReference>
<evidence type="ECO:0000313" key="5">
    <source>
        <dbReference type="Proteomes" id="UP000054279"/>
    </source>
</evidence>
<keyword evidence="1" id="KW-0863">Zinc-finger</keyword>
<evidence type="ECO:0000256" key="1">
    <source>
        <dbReference type="PROSITE-ProRule" id="PRU00723"/>
    </source>
</evidence>
<feature type="region of interest" description="Disordered" evidence="2">
    <location>
        <begin position="11"/>
        <end position="60"/>
    </location>
</feature>
<dbReference type="GO" id="GO:0008270">
    <property type="term" value="F:zinc ion binding"/>
    <property type="evidence" value="ECO:0007669"/>
    <property type="project" value="UniProtKB-KW"/>
</dbReference>
<dbReference type="PROSITE" id="PS50103">
    <property type="entry name" value="ZF_C3H1"/>
    <property type="match status" value="1"/>
</dbReference>
<proteinExistence type="predicted"/>
<organism evidence="4 5">
    <name type="scientific">Sphaerobolus stellatus (strain SS14)</name>
    <dbReference type="NCBI Taxonomy" id="990650"/>
    <lineage>
        <taxon>Eukaryota</taxon>
        <taxon>Fungi</taxon>
        <taxon>Dikarya</taxon>
        <taxon>Basidiomycota</taxon>
        <taxon>Agaricomycotina</taxon>
        <taxon>Agaricomycetes</taxon>
        <taxon>Phallomycetidae</taxon>
        <taxon>Geastrales</taxon>
        <taxon>Sphaerobolaceae</taxon>
        <taxon>Sphaerobolus</taxon>
    </lineage>
</organism>